<evidence type="ECO:0000256" key="7">
    <source>
        <dbReference type="ARBA" id="ARBA00023170"/>
    </source>
</evidence>
<protein>
    <recommendedName>
        <fullName evidence="10">G-protein coupled receptors family 1 profile domain-containing protein</fullName>
    </recommendedName>
</protein>
<evidence type="ECO:0000256" key="2">
    <source>
        <dbReference type="ARBA" id="ARBA00022475"/>
    </source>
</evidence>
<dbReference type="PANTHER" id="PTHR24249">
    <property type="entry name" value="HISTAMINE RECEPTOR-RELATED G-PROTEIN COUPLED RECEPTOR"/>
    <property type="match status" value="1"/>
</dbReference>
<reference evidence="11 12" key="1">
    <citation type="submission" date="2022-05" db="EMBL/GenBank/DDBJ databases">
        <authorList>
            <consortium name="Genoscope - CEA"/>
            <person name="William W."/>
        </authorList>
    </citation>
    <scope>NUCLEOTIDE SEQUENCE [LARGE SCALE GENOMIC DNA]</scope>
</reference>
<dbReference type="InterPro" id="IPR050569">
    <property type="entry name" value="TAAR"/>
</dbReference>
<evidence type="ECO:0000313" key="12">
    <source>
        <dbReference type="Proteomes" id="UP001159428"/>
    </source>
</evidence>
<evidence type="ECO:0000256" key="4">
    <source>
        <dbReference type="ARBA" id="ARBA00022989"/>
    </source>
</evidence>
<evidence type="ECO:0000256" key="6">
    <source>
        <dbReference type="ARBA" id="ARBA00023136"/>
    </source>
</evidence>
<keyword evidence="5" id="KW-0297">G-protein coupled receptor</keyword>
<evidence type="ECO:0000256" key="8">
    <source>
        <dbReference type="ARBA" id="ARBA00023224"/>
    </source>
</evidence>
<dbReference type="Proteomes" id="UP001159428">
    <property type="component" value="Unassembled WGS sequence"/>
</dbReference>
<evidence type="ECO:0000256" key="1">
    <source>
        <dbReference type="ARBA" id="ARBA00004651"/>
    </source>
</evidence>
<gene>
    <name evidence="11" type="ORF">PMEA_00022775</name>
</gene>
<comment type="caution">
    <text evidence="11">The sequence shown here is derived from an EMBL/GenBank/DDBJ whole genome shotgun (WGS) entry which is preliminary data.</text>
</comment>
<keyword evidence="4 9" id="KW-1133">Transmembrane helix</keyword>
<evidence type="ECO:0000256" key="3">
    <source>
        <dbReference type="ARBA" id="ARBA00022692"/>
    </source>
</evidence>
<dbReference type="Gene3D" id="1.20.1070.10">
    <property type="entry name" value="Rhodopsin 7-helix transmembrane proteins"/>
    <property type="match status" value="1"/>
</dbReference>
<dbReference type="EMBL" id="CALNXJ010000041">
    <property type="protein sequence ID" value="CAH3146032.1"/>
    <property type="molecule type" value="Genomic_DNA"/>
</dbReference>
<dbReference type="AlphaFoldDB" id="A0AAU9XFI8"/>
<accession>A0AAU9XFI8</accession>
<keyword evidence="6 9" id="KW-0472">Membrane</keyword>
<keyword evidence="2" id="KW-1003">Cell membrane</keyword>
<dbReference type="PANTHER" id="PTHR24249:SF372">
    <property type="entry name" value="G-PROTEIN COUPLED RECEPTORS FAMILY 1 PROFILE DOMAIN-CONTAINING PROTEIN"/>
    <property type="match status" value="1"/>
</dbReference>
<feature type="transmembrane region" description="Helical" evidence="9">
    <location>
        <begin position="6"/>
        <end position="25"/>
    </location>
</feature>
<dbReference type="GO" id="GO:0004930">
    <property type="term" value="F:G protein-coupled receptor activity"/>
    <property type="evidence" value="ECO:0007669"/>
    <property type="project" value="UniProtKB-KW"/>
</dbReference>
<comment type="subcellular location">
    <subcellularLocation>
        <location evidence="1">Cell membrane</location>
        <topology evidence="1">Multi-pass membrane protein</topology>
    </subcellularLocation>
</comment>
<name>A0AAU9XFI8_9CNID</name>
<organism evidence="11 12">
    <name type="scientific">Pocillopora meandrina</name>
    <dbReference type="NCBI Taxonomy" id="46732"/>
    <lineage>
        <taxon>Eukaryota</taxon>
        <taxon>Metazoa</taxon>
        <taxon>Cnidaria</taxon>
        <taxon>Anthozoa</taxon>
        <taxon>Hexacorallia</taxon>
        <taxon>Scleractinia</taxon>
        <taxon>Astrocoeniina</taxon>
        <taxon>Pocilloporidae</taxon>
        <taxon>Pocillopora</taxon>
    </lineage>
</organism>
<keyword evidence="12" id="KW-1185">Reference proteome</keyword>
<dbReference type="CDD" id="cd00637">
    <property type="entry name" value="7tm_classA_rhodopsin-like"/>
    <property type="match status" value="1"/>
</dbReference>
<dbReference type="InterPro" id="IPR000276">
    <property type="entry name" value="GPCR_Rhodpsn"/>
</dbReference>
<evidence type="ECO:0000256" key="9">
    <source>
        <dbReference type="SAM" id="Phobius"/>
    </source>
</evidence>
<proteinExistence type="predicted"/>
<evidence type="ECO:0000313" key="11">
    <source>
        <dbReference type="EMBL" id="CAH3146032.1"/>
    </source>
</evidence>
<dbReference type="SUPFAM" id="SSF81321">
    <property type="entry name" value="Family A G protein-coupled receptor-like"/>
    <property type="match status" value="1"/>
</dbReference>
<keyword evidence="7" id="KW-0675">Receptor</keyword>
<sequence>MSGIRIFCLLVITAIYCKIFFIIRCHKRQIQQVRELEAQTRQNSEMRNLATIMKTAVDVLYVYFAFLVSYFSRFILLAARVITGPNIVTTGFSLYTHTLMFFNSTLNPVIYG</sequence>
<dbReference type="PROSITE" id="PS50262">
    <property type="entry name" value="G_PROTEIN_RECEP_F1_2"/>
    <property type="match status" value="1"/>
</dbReference>
<dbReference type="Pfam" id="PF00001">
    <property type="entry name" value="7tm_1"/>
    <property type="match status" value="1"/>
</dbReference>
<keyword evidence="3 9" id="KW-0812">Transmembrane</keyword>
<evidence type="ECO:0000259" key="10">
    <source>
        <dbReference type="PROSITE" id="PS50262"/>
    </source>
</evidence>
<dbReference type="InterPro" id="IPR017452">
    <property type="entry name" value="GPCR_Rhodpsn_7TM"/>
</dbReference>
<evidence type="ECO:0000256" key="5">
    <source>
        <dbReference type="ARBA" id="ARBA00023040"/>
    </source>
</evidence>
<dbReference type="GO" id="GO:0005886">
    <property type="term" value="C:plasma membrane"/>
    <property type="evidence" value="ECO:0007669"/>
    <property type="project" value="UniProtKB-SubCell"/>
</dbReference>
<feature type="domain" description="G-protein coupled receptors family 1 profile" evidence="10">
    <location>
        <begin position="1"/>
        <end position="111"/>
    </location>
</feature>
<keyword evidence="8" id="KW-0807">Transducer</keyword>